<dbReference type="AlphaFoldDB" id="A0A8X6TC49"/>
<feature type="region of interest" description="Disordered" evidence="1">
    <location>
        <begin position="309"/>
        <end position="334"/>
    </location>
</feature>
<protein>
    <submittedName>
        <fullName evidence="2">GATA-binding factor A</fullName>
    </submittedName>
</protein>
<keyword evidence="3" id="KW-1185">Reference proteome</keyword>
<reference evidence="2" key="1">
    <citation type="submission" date="2020-08" db="EMBL/GenBank/DDBJ databases">
        <title>Multicomponent nature underlies the extraordinary mechanical properties of spider dragline silk.</title>
        <authorList>
            <person name="Kono N."/>
            <person name="Nakamura H."/>
            <person name="Mori M."/>
            <person name="Yoshida Y."/>
            <person name="Ohtoshi R."/>
            <person name="Malay A.D."/>
            <person name="Moran D.A.P."/>
            <person name="Tomita M."/>
            <person name="Numata K."/>
            <person name="Arakawa K."/>
        </authorList>
    </citation>
    <scope>NUCLEOTIDE SEQUENCE</scope>
</reference>
<sequence length="790" mass="87115">MTPVRESTKQNLYPHVEESEASKSYNSILKEIAESQGNPIPVSANSSNVHFVTHSGFSDYLPAHCYIDIDKNTSSAPTDSMPLIVNNILAHQHLPTETNFSIKPAHSNSLSKKSINKLSNSEGAVPLISKLDHDSERGYHDNHRQNFRNVMLNLKDGKHFLTGGPNDGDGNAVDIETVSQDDHNENPIFELWPQKLNSSPAENSNIHITDYQVDGLKSVWCEMLDPLYSSKTVQSDGGSFSKNDKHLFFQPNQMLANFPHASNSKLIEVTESNHWEDFSNNKRNFKQEKDQGLSKSEDQSHQLEDIPSMESWNSSQQPHSQTNVESWLSQHQMREDHGHHVNLNSYNKNYSNYADSQCSKPEIWDKKPEKEILDSHSTREKENPENKRSWMQIVVHNVDHNPNMTPSMARGDSGINIKQESTLPCATPLNTFSHSVIQDLKMEGSNENVTYIPDDETTPGRKNIRKSLHAETQSHPEKPWDENKNNNKSSSDSAAAWVMGDTAPQASDRTTGDVWNYQTVSSVMENDHYHPIKHSSEEDGLHPEREPYNHSESSTPPTKLVEGREMKCKTASVVAQPEQPPHPTAPSDGEKDRELTPGSNSASDTVMVSTFGSMAPYSMAGNYSSPPSYSGRDLYPGKPSSGYSVDGSSPSSTALYASSTGSLAMIPYVAAGQGMAGHQSMVSQSGHHWSGSQPPSVHDHQQSPGYGISALTSGLNLAAQNSLMSATSQAGGCDQNELNRAAGFSTFASSGHGYLRPEMAPHWGLIDPISGLQHPYCSDGMAHHLNQGKR</sequence>
<organism evidence="2 3">
    <name type="scientific">Nephila pilipes</name>
    <name type="common">Giant wood spider</name>
    <name type="synonym">Nephila maculata</name>
    <dbReference type="NCBI Taxonomy" id="299642"/>
    <lineage>
        <taxon>Eukaryota</taxon>
        <taxon>Metazoa</taxon>
        <taxon>Ecdysozoa</taxon>
        <taxon>Arthropoda</taxon>
        <taxon>Chelicerata</taxon>
        <taxon>Arachnida</taxon>
        <taxon>Araneae</taxon>
        <taxon>Araneomorphae</taxon>
        <taxon>Entelegynae</taxon>
        <taxon>Araneoidea</taxon>
        <taxon>Nephilidae</taxon>
        <taxon>Nephila</taxon>
    </lineage>
</organism>
<comment type="caution">
    <text evidence="2">The sequence shown here is derived from an EMBL/GenBank/DDBJ whole genome shotgun (WGS) entry which is preliminary data.</text>
</comment>
<accession>A0A8X6TC49</accession>
<feature type="region of interest" description="Disordered" evidence="1">
    <location>
        <begin position="679"/>
        <end position="705"/>
    </location>
</feature>
<feature type="compositionally biased region" description="Basic and acidic residues" evidence="1">
    <location>
        <begin position="468"/>
        <end position="485"/>
    </location>
</feature>
<dbReference type="OrthoDB" id="515401at2759"/>
<name>A0A8X6TC49_NEPPI</name>
<dbReference type="EMBL" id="BMAW01006656">
    <property type="protein sequence ID" value="GFS99747.1"/>
    <property type="molecule type" value="Genomic_DNA"/>
</dbReference>
<evidence type="ECO:0000313" key="3">
    <source>
        <dbReference type="Proteomes" id="UP000887013"/>
    </source>
</evidence>
<feature type="compositionally biased region" description="Basic and acidic residues" evidence="1">
    <location>
        <begin position="531"/>
        <end position="549"/>
    </location>
</feature>
<dbReference type="Proteomes" id="UP000887013">
    <property type="component" value="Unassembled WGS sequence"/>
</dbReference>
<proteinExistence type="predicted"/>
<feature type="compositionally biased region" description="Polar residues" evidence="1">
    <location>
        <begin position="680"/>
        <end position="695"/>
    </location>
</feature>
<feature type="region of interest" description="Disordered" evidence="1">
    <location>
        <begin position="468"/>
        <end position="493"/>
    </location>
</feature>
<evidence type="ECO:0000313" key="2">
    <source>
        <dbReference type="EMBL" id="GFS99747.1"/>
    </source>
</evidence>
<gene>
    <name evidence="2" type="primary">pnr</name>
    <name evidence="2" type="ORF">NPIL_515891</name>
</gene>
<feature type="region of interest" description="Disordered" evidence="1">
    <location>
        <begin position="531"/>
        <end position="605"/>
    </location>
</feature>
<feature type="compositionally biased region" description="Polar residues" evidence="1">
    <location>
        <begin position="310"/>
        <end position="331"/>
    </location>
</feature>
<evidence type="ECO:0000256" key="1">
    <source>
        <dbReference type="SAM" id="MobiDB-lite"/>
    </source>
</evidence>